<evidence type="ECO:0000313" key="3">
    <source>
        <dbReference type="Proteomes" id="UP000003294"/>
    </source>
</evidence>
<reference evidence="2 3" key="1">
    <citation type="submission" date="2009-10" db="EMBL/GenBank/DDBJ databases">
        <authorList>
            <person name="Weinstock G."/>
            <person name="Sodergren E."/>
            <person name="Clifton S."/>
            <person name="Fulton L."/>
            <person name="Fulton B."/>
            <person name="Courtney L."/>
            <person name="Fronick C."/>
            <person name="Harrison M."/>
            <person name="Strong C."/>
            <person name="Farmer C."/>
            <person name="Delahaunty K."/>
            <person name="Markovic C."/>
            <person name="Hall O."/>
            <person name="Minx P."/>
            <person name="Tomlinson C."/>
            <person name="Mitreva M."/>
            <person name="Nelson J."/>
            <person name="Hou S."/>
            <person name="Wollam A."/>
            <person name="Pepin K.H."/>
            <person name="Johnson M."/>
            <person name="Bhonagiri V."/>
            <person name="Nash W.E."/>
            <person name="Warren W."/>
            <person name="Chinwalla A."/>
            <person name="Mardis E.R."/>
            <person name="Wilson R.K."/>
        </authorList>
    </citation>
    <scope>NUCLEOTIDE SEQUENCE [LARGE SCALE GENOMIC DNA]</scope>
    <source>
        <strain evidence="2 3">ATCC 14685</strain>
    </source>
</reference>
<dbReference type="Proteomes" id="UP000003294">
    <property type="component" value="Unassembled WGS sequence"/>
</dbReference>
<proteinExistence type="predicted"/>
<organism evidence="2 3">
    <name type="scientific">Neisseria cinerea ATCC 14685</name>
    <dbReference type="NCBI Taxonomy" id="546262"/>
    <lineage>
        <taxon>Bacteria</taxon>
        <taxon>Pseudomonadati</taxon>
        <taxon>Pseudomonadota</taxon>
        <taxon>Betaproteobacteria</taxon>
        <taxon>Neisseriales</taxon>
        <taxon>Neisseriaceae</taxon>
        <taxon>Neisseria</taxon>
    </lineage>
</organism>
<keyword evidence="1" id="KW-0812">Transmembrane</keyword>
<dbReference type="AlphaFoldDB" id="D0W209"/>
<evidence type="ECO:0000313" key="2">
    <source>
        <dbReference type="EMBL" id="EEZ72285.1"/>
    </source>
</evidence>
<keyword evidence="1" id="KW-1133">Transmembrane helix</keyword>
<keyword evidence="1" id="KW-0472">Membrane</keyword>
<sequence length="58" mass="6707">MPSEIASQAFRRHFSSYGREYFLLVVCIHTFRVGKMAGYFTDFVRLDSKTGDGCFGRF</sequence>
<gene>
    <name evidence="2" type="ORF">NEICINOT_03687</name>
</gene>
<evidence type="ECO:0000256" key="1">
    <source>
        <dbReference type="SAM" id="Phobius"/>
    </source>
</evidence>
<dbReference type="EMBL" id="ACDY02000003">
    <property type="protein sequence ID" value="EEZ72285.1"/>
    <property type="molecule type" value="Genomic_DNA"/>
</dbReference>
<accession>D0W209</accession>
<comment type="caution">
    <text evidence="2">The sequence shown here is derived from an EMBL/GenBank/DDBJ whole genome shotgun (WGS) entry which is preliminary data.</text>
</comment>
<protein>
    <submittedName>
        <fullName evidence="2">Uncharacterized protein</fullName>
    </submittedName>
</protein>
<name>D0W209_NEICI</name>
<feature type="transmembrane region" description="Helical" evidence="1">
    <location>
        <begin position="21"/>
        <end position="40"/>
    </location>
</feature>